<dbReference type="Proteomes" id="UP000053669">
    <property type="component" value="Unassembled WGS sequence"/>
</dbReference>
<name>A0A117QY85_9ACTN</name>
<sequence length="76" mass="7731">MVRDVGSGRFVGGGRCGDVEEGLAGDAQVLAFRVEFPQPGGEVLKAGADLSSLPAEFGLTGLDVPRTPGSGSWRAV</sequence>
<dbReference type="STRING" id="58343.AQJ46_37025"/>
<dbReference type="EMBL" id="LMWU01000044">
    <property type="protein sequence ID" value="KUN60811.1"/>
    <property type="molecule type" value="Genomic_DNA"/>
</dbReference>
<protein>
    <submittedName>
        <fullName evidence="1">Uncharacterized protein</fullName>
    </submittedName>
</protein>
<evidence type="ECO:0000313" key="2">
    <source>
        <dbReference type="Proteomes" id="UP000053669"/>
    </source>
</evidence>
<accession>A0A117QY85</accession>
<organism evidence="1 2">
    <name type="scientific">Streptomyces canus</name>
    <dbReference type="NCBI Taxonomy" id="58343"/>
    <lineage>
        <taxon>Bacteria</taxon>
        <taxon>Bacillati</taxon>
        <taxon>Actinomycetota</taxon>
        <taxon>Actinomycetes</taxon>
        <taxon>Kitasatosporales</taxon>
        <taxon>Streptomycetaceae</taxon>
        <taxon>Streptomyces</taxon>
        <taxon>Streptomyces aurantiacus group</taxon>
    </lineage>
</organism>
<proteinExistence type="predicted"/>
<evidence type="ECO:0000313" key="1">
    <source>
        <dbReference type="EMBL" id="KUN60811.1"/>
    </source>
</evidence>
<dbReference type="AlphaFoldDB" id="A0A117QY85"/>
<gene>
    <name evidence="1" type="ORF">AQJ46_37025</name>
</gene>
<reference evidence="1 2" key="1">
    <citation type="submission" date="2015-10" db="EMBL/GenBank/DDBJ databases">
        <title>Draft genome sequence of Streptomyces canus DSM 40017, type strain for the species Streptomyces canus.</title>
        <authorList>
            <person name="Ruckert C."/>
            <person name="Winkler A."/>
            <person name="Kalinowski J."/>
            <person name="Kampfer P."/>
            <person name="Glaeser S."/>
        </authorList>
    </citation>
    <scope>NUCLEOTIDE SEQUENCE [LARGE SCALE GENOMIC DNA]</scope>
    <source>
        <strain evidence="1 2">DSM 40017</strain>
    </source>
</reference>
<comment type="caution">
    <text evidence="1">The sequence shown here is derived from an EMBL/GenBank/DDBJ whole genome shotgun (WGS) entry which is preliminary data.</text>
</comment>